<dbReference type="RefSeq" id="WP_166506484.1">
    <property type="nucleotide sequence ID" value="NZ_LN854557.1"/>
</dbReference>
<dbReference type="EMBL" id="LN854557">
    <property type="protein sequence ID" value="CRL44503.1"/>
    <property type="molecule type" value="Genomic_DNA"/>
</dbReference>
<dbReference type="InterPro" id="IPR049156">
    <property type="entry name" value="Phage_chap_TAC_15-like"/>
</dbReference>
<reference evidence="1 2" key="1">
    <citation type="submission" date="2015-05" db="EMBL/GenBank/DDBJ databases">
        <authorList>
            <person name="Goodhead I."/>
        </authorList>
    </citation>
    <scope>NUCLEOTIDE SEQUENCE [LARGE SCALE GENOMIC DNA]</scope>
    <source>
        <strain evidence="2">morsitans</strain>
    </source>
</reference>
<evidence type="ECO:0000313" key="2">
    <source>
        <dbReference type="Proteomes" id="UP000245838"/>
    </source>
</evidence>
<evidence type="ECO:0000313" key="1">
    <source>
        <dbReference type="EMBL" id="CRL44503.1"/>
    </source>
</evidence>
<dbReference type="Pfam" id="PF21822">
    <property type="entry name" value="Phage_TAC_15"/>
    <property type="match status" value="1"/>
</dbReference>
<sequence>MADVKDTEIGGKMFFIHRLNVWKQITFAADLQKELVKPIFGGLDIADGELKGEGGNILAGISDALSGDRLEHWVKKMLDEGLVAVETADGKAKRLTFSEMGNLFEDPMDVIQLIREVFEHNFLDFFKKLLANTGLDISALPKHP</sequence>
<name>A0A193QH93_SODGM</name>
<proteinExistence type="predicted"/>
<organism evidence="1 2">
    <name type="scientific">Sodalis glossinidius (strain morsitans)</name>
    <dbReference type="NCBI Taxonomy" id="343509"/>
    <lineage>
        <taxon>Bacteria</taxon>
        <taxon>Pseudomonadati</taxon>
        <taxon>Pseudomonadota</taxon>
        <taxon>Gammaproteobacteria</taxon>
        <taxon>Enterobacterales</taxon>
        <taxon>Bruguierivoracaceae</taxon>
        <taxon>Sodalis</taxon>
    </lineage>
</organism>
<protein>
    <submittedName>
        <fullName evidence="1">Uncharacterized protein</fullName>
    </submittedName>
</protein>
<accession>A0A193QH93</accession>
<dbReference type="Proteomes" id="UP000245838">
    <property type="component" value="Chromosome sggmmb4_Chromosome"/>
</dbReference>
<gene>
    <name evidence="1" type="ORF">SGGMMB4_01632</name>
</gene>
<dbReference type="AlphaFoldDB" id="A0A193QH93"/>